<dbReference type="Gene3D" id="3.40.50.300">
    <property type="entry name" value="P-loop containing nucleotide triphosphate hydrolases"/>
    <property type="match status" value="1"/>
</dbReference>
<dbReference type="AlphaFoldDB" id="Q07SU8"/>
<dbReference type="InterPro" id="IPR027417">
    <property type="entry name" value="P-loop_NTPase"/>
</dbReference>
<gene>
    <name evidence="3" type="ordered locus">RPE_1031</name>
</gene>
<proteinExistence type="predicted"/>
<feature type="coiled-coil region" evidence="1">
    <location>
        <begin position="367"/>
        <end position="430"/>
    </location>
</feature>
<accession>Q07SU8</accession>
<dbReference type="KEGG" id="rpe:RPE_1031"/>
<dbReference type="OrthoDB" id="975794at2"/>
<evidence type="ECO:0000313" key="3">
    <source>
        <dbReference type="EMBL" id="ABJ04986.1"/>
    </source>
</evidence>
<name>Q07SU8_RHOP5</name>
<reference evidence="3" key="1">
    <citation type="submission" date="2006-09" db="EMBL/GenBank/DDBJ databases">
        <title>Complete sequence of Rhodopseudomonas palustris BisA53.</title>
        <authorList>
            <consortium name="US DOE Joint Genome Institute"/>
            <person name="Copeland A."/>
            <person name="Lucas S."/>
            <person name="Lapidus A."/>
            <person name="Barry K."/>
            <person name="Detter J.C."/>
            <person name="Glavina del Rio T."/>
            <person name="Hammon N."/>
            <person name="Israni S."/>
            <person name="Dalin E."/>
            <person name="Tice H."/>
            <person name="Pitluck S."/>
            <person name="Chain P."/>
            <person name="Malfatti S."/>
            <person name="Shin M."/>
            <person name="Vergez L."/>
            <person name="Schmutz J."/>
            <person name="Larimer F."/>
            <person name="Land M."/>
            <person name="Hauser L."/>
            <person name="Pelletier D.A."/>
            <person name="Kyrpides N."/>
            <person name="Kim E."/>
            <person name="Harwood C.S."/>
            <person name="Oda Y."/>
            <person name="Richardson P."/>
        </authorList>
    </citation>
    <scope>NUCLEOTIDE SEQUENCE [LARGE SCALE GENOMIC DNA]</scope>
    <source>
        <strain evidence="3">BisA53</strain>
    </source>
</reference>
<dbReference type="InterPro" id="IPR038729">
    <property type="entry name" value="Rad50/SbcC_AAA"/>
</dbReference>
<evidence type="ECO:0000256" key="1">
    <source>
        <dbReference type="SAM" id="Coils"/>
    </source>
</evidence>
<evidence type="ECO:0000259" key="2">
    <source>
        <dbReference type="Pfam" id="PF13476"/>
    </source>
</evidence>
<dbReference type="SUPFAM" id="SSF52540">
    <property type="entry name" value="P-loop containing nucleoside triphosphate hydrolases"/>
    <property type="match status" value="1"/>
</dbReference>
<dbReference type="Pfam" id="PF13476">
    <property type="entry name" value="AAA_23"/>
    <property type="match status" value="1"/>
</dbReference>
<dbReference type="HOGENOM" id="CLU_029836_1_0_5"/>
<sequence>MTAILGLRIRHLSFLGPNRAPATVHFGPGFNVLYGASDTGKSFVVDAIDFMLGGKGPLRDIPERVGYDRILLGLENLNGKTYTIHRSMAGGSFTLFDGLHADAMPTDKGIELHEAHRDNRDDNLSRFLLSEIGLVDKRIRRNKANDTNSLSFRNVVRLAIVDEEEIIQKRSPLSDGNLVADTANTSTFKLLITGVDDSSLTSSTRATAVEHSRVGQLELLDQLIAEQQAQIRELSGPPKELEDQDSRLEKTLQSHAVQLATTETQYREASAKRRDFRKRRQDAEERLVEIQVLLERFALLQQHYGSDVERLKGIEEAGTLFSSLGDGTCPLCGAEPAHQHKSDSCEGNPEEVVLAAQAELGKIVLLQADLSKTIDQLAKESRSLQRRLPNLEGNIAELSTFIESQIAPNLRSMRQSYSELADKRAEVREALGIFRALKDLQDRKVILEAEVKNSGGDPADSDLPSSSVHLFSTVVLGLLKEWHFPNLHSVHFDQRQRDLVIDGKNRTSFGKGLRAITQSAFSIGLLEYCRQQATPHPGFVILDSPLLSYKEPDGEDDDLRHTDLKQRFYHFLQALPQNQQVIIVENTDPPADVQALPQAVKFTGNPGDGRAGLFVITTSDPSATAR</sequence>
<protein>
    <recommendedName>
        <fullName evidence="2">Rad50/SbcC-type AAA domain-containing protein</fullName>
    </recommendedName>
</protein>
<dbReference type="EMBL" id="CP000463">
    <property type="protein sequence ID" value="ABJ04986.1"/>
    <property type="molecule type" value="Genomic_DNA"/>
</dbReference>
<keyword evidence="1" id="KW-0175">Coiled coil</keyword>
<organism evidence="3">
    <name type="scientific">Rhodopseudomonas palustris (strain BisA53)</name>
    <dbReference type="NCBI Taxonomy" id="316055"/>
    <lineage>
        <taxon>Bacteria</taxon>
        <taxon>Pseudomonadati</taxon>
        <taxon>Pseudomonadota</taxon>
        <taxon>Alphaproteobacteria</taxon>
        <taxon>Hyphomicrobiales</taxon>
        <taxon>Nitrobacteraceae</taxon>
        <taxon>Rhodopseudomonas</taxon>
    </lineage>
</organism>
<dbReference type="STRING" id="316055.RPE_1031"/>
<dbReference type="eggNOG" id="COG0419">
    <property type="taxonomic scope" value="Bacteria"/>
</dbReference>
<feature type="domain" description="Rad50/SbcC-type AAA" evidence="2">
    <location>
        <begin position="22"/>
        <end position="293"/>
    </location>
</feature>
<feature type="coiled-coil region" evidence="1">
    <location>
        <begin position="259"/>
        <end position="293"/>
    </location>
</feature>